<organism evidence="3 4">
    <name type="scientific">Hydrogenophaga palleronii</name>
    <dbReference type="NCBI Taxonomy" id="65655"/>
    <lineage>
        <taxon>Bacteria</taxon>
        <taxon>Pseudomonadati</taxon>
        <taxon>Pseudomonadota</taxon>
        <taxon>Betaproteobacteria</taxon>
        <taxon>Burkholderiales</taxon>
        <taxon>Comamonadaceae</taxon>
        <taxon>Hydrogenophaga</taxon>
    </lineage>
</organism>
<evidence type="ECO:0000313" key="4">
    <source>
        <dbReference type="Proteomes" id="UP001265700"/>
    </source>
</evidence>
<gene>
    <name evidence="3" type="ORF">J2W49_004540</name>
</gene>
<dbReference type="Proteomes" id="UP001265700">
    <property type="component" value="Unassembled WGS sequence"/>
</dbReference>
<evidence type="ECO:0000256" key="1">
    <source>
        <dbReference type="SAM" id="Coils"/>
    </source>
</evidence>
<reference evidence="3 4" key="1">
    <citation type="submission" date="2023-07" db="EMBL/GenBank/DDBJ databases">
        <title>Sorghum-associated microbial communities from plants grown in Nebraska, USA.</title>
        <authorList>
            <person name="Schachtman D."/>
        </authorList>
    </citation>
    <scope>NUCLEOTIDE SEQUENCE [LARGE SCALE GENOMIC DNA]</scope>
    <source>
        <strain evidence="3 4">4249</strain>
    </source>
</reference>
<name>A0ABU1WTF0_9BURK</name>
<proteinExistence type="predicted"/>
<feature type="region of interest" description="Disordered" evidence="2">
    <location>
        <begin position="1"/>
        <end position="20"/>
    </location>
</feature>
<keyword evidence="1" id="KW-0175">Coiled coil</keyword>
<comment type="caution">
    <text evidence="3">The sequence shown here is derived from an EMBL/GenBank/DDBJ whole genome shotgun (WGS) entry which is preliminary data.</text>
</comment>
<keyword evidence="4" id="KW-1185">Reference proteome</keyword>
<feature type="coiled-coil region" evidence="1">
    <location>
        <begin position="32"/>
        <end position="59"/>
    </location>
</feature>
<protein>
    <recommendedName>
        <fullName evidence="5">Molecular chaperone DnaJ</fullName>
    </recommendedName>
</protein>
<evidence type="ECO:0000313" key="3">
    <source>
        <dbReference type="EMBL" id="MDR7152562.1"/>
    </source>
</evidence>
<feature type="region of interest" description="Disordered" evidence="2">
    <location>
        <begin position="174"/>
        <end position="209"/>
    </location>
</feature>
<dbReference type="RefSeq" id="WP_310321441.1">
    <property type="nucleotide sequence ID" value="NZ_JAVDWU010000012.1"/>
</dbReference>
<evidence type="ECO:0000256" key="2">
    <source>
        <dbReference type="SAM" id="MobiDB-lite"/>
    </source>
</evidence>
<evidence type="ECO:0008006" key="5">
    <source>
        <dbReference type="Google" id="ProtNLM"/>
    </source>
</evidence>
<feature type="compositionally biased region" description="Low complexity" evidence="2">
    <location>
        <begin position="196"/>
        <end position="208"/>
    </location>
</feature>
<dbReference type="EMBL" id="JAVDWU010000012">
    <property type="protein sequence ID" value="MDR7152562.1"/>
    <property type="molecule type" value="Genomic_DNA"/>
</dbReference>
<accession>A0ABU1WTF0</accession>
<sequence length="369" mass="41084">MTRSPDHARPGASALSALPPEAQALSPAARAYHLQLKRIEKLQSQLAELEALGQTHRSDLRQWVHPLELQRRERMRELVHALAAQMTDKALSRLQRERASAMLCHLAQTLADEGDREMAALHDRHSPRTLAQKKQAAADALRARLEEALGAPLDDLGKEASAEALLRAGMARLRQADDDEQARRRAKAQARKAKKAPAGQQVQQQARQADADTTLRNLFRQLASALHPDREPDPEQRLRKTALMSAANAAYGRKDLVALMRLQVQTELAEPHAVSRLTDDRLAALTLLLKQQVADLERERAARQQRLADEFDLPTGQVPNPNTLKQHLLRDVSALEATVAGLARDLERVQTTAGLKRWLNDQASFETPD</sequence>
<feature type="compositionally biased region" description="Basic residues" evidence="2">
    <location>
        <begin position="184"/>
        <end position="195"/>
    </location>
</feature>